<dbReference type="AlphaFoldDB" id="A0A3S1BPA9"/>
<name>A0A3S1BPA9_ELYCH</name>
<evidence type="ECO:0000313" key="3">
    <source>
        <dbReference type="Proteomes" id="UP000271974"/>
    </source>
</evidence>
<dbReference type="Proteomes" id="UP000271974">
    <property type="component" value="Unassembled WGS sequence"/>
</dbReference>
<evidence type="ECO:0000313" key="2">
    <source>
        <dbReference type="EMBL" id="RUS88261.1"/>
    </source>
</evidence>
<feature type="compositionally biased region" description="Gly residues" evidence="1">
    <location>
        <begin position="78"/>
        <end position="89"/>
    </location>
</feature>
<protein>
    <submittedName>
        <fullName evidence="2">Uncharacterized protein</fullName>
    </submittedName>
</protein>
<feature type="region of interest" description="Disordered" evidence="1">
    <location>
        <begin position="78"/>
        <end position="103"/>
    </location>
</feature>
<dbReference type="OrthoDB" id="10590200at2759"/>
<evidence type="ECO:0000256" key="1">
    <source>
        <dbReference type="SAM" id="MobiDB-lite"/>
    </source>
</evidence>
<dbReference type="EMBL" id="RQTK01000088">
    <property type="protein sequence ID" value="RUS88261.1"/>
    <property type="molecule type" value="Genomic_DNA"/>
</dbReference>
<proteinExistence type="predicted"/>
<sequence length="557" mass="61453">MTFGELMQHYVHPMSRTNLKTNINNESPVGVSADQSYSDAGGHFMMCQLSRTLVKCSDLLPDPDHSYYYDAADGELVEGGSGSGTGPGTVTGFTTGPPAGPTPPVNDGGLTWVDPEPWILQLHTDIDGVAVQGSVPSVYGKILHGSKIRVYIQHGQNPDHGLFIELDSAVGLAQGNEVIGSAYIFQMDSARSLWKKIVVDGAGRITESTIKDGSVSQATIRAPVFWYSQDFNGRCEAQRPPLYGGTARVVSYGHENETGYDLFSARAPEYAPQGFGLFISDAQHTGDLRFSLRAMNIAFESEENAWVDPLSSEGELLSTSPTWKESSSWVDNCFDSVLDTSDPRDSEGIHVLLRVLNNGSRILINADCHYDGILISFMSTAERVVVSGTALTAYLKGDVTYSDGTLDVAEMTVNEMGTVQRNRQVVNCLYAGFFAETTVKKFQIVKEKDIELTPIEDQRIRERLASGHLPRLKLETISGGLEYYQIESAEIQSDASLWFKSYRQAAFNAYQAFASFNVYTFDFTHCQYSHEVSSLDKTDQWPVIRDTYAKAMTLYFE</sequence>
<gene>
    <name evidence="2" type="ORF">EGW08_003963</name>
</gene>
<accession>A0A3S1BPA9</accession>
<keyword evidence="3" id="KW-1185">Reference proteome</keyword>
<reference evidence="2 3" key="1">
    <citation type="submission" date="2019-01" db="EMBL/GenBank/DDBJ databases">
        <title>A draft genome assembly of the solar-powered sea slug Elysia chlorotica.</title>
        <authorList>
            <person name="Cai H."/>
            <person name="Li Q."/>
            <person name="Fang X."/>
            <person name="Li J."/>
            <person name="Curtis N.E."/>
            <person name="Altenburger A."/>
            <person name="Shibata T."/>
            <person name="Feng M."/>
            <person name="Maeda T."/>
            <person name="Schwartz J.A."/>
            <person name="Shigenobu S."/>
            <person name="Lundholm N."/>
            <person name="Nishiyama T."/>
            <person name="Yang H."/>
            <person name="Hasebe M."/>
            <person name="Li S."/>
            <person name="Pierce S.K."/>
            <person name="Wang J."/>
        </authorList>
    </citation>
    <scope>NUCLEOTIDE SEQUENCE [LARGE SCALE GENOMIC DNA]</scope>
    <source>
        <strain evidence="2">EC2010</strain>
        <tissue evidence="2">Whole organism of an adult</tissue>
    </source>
</reference>
<organism evidence="2 3">
    <name type="scientific">Elysia chlorotica</name>
    <name type="common">Eastern emerald elysia</name>
    <name type="synonym">Sea slug</name>
    <dbReference type="NCBI Taxonomy" id="188477"/>
    <lineage>
        <taxon>Eukaryota</taxon>
        <taxon>Metazoa</taxon>
        <taxon>Spiralia</taxon>
        <taxon>Lophotrochozoa</taxon>
        <taxon>Mollusca</taxon>
        <taxon>Gastropoda</taxon>
        <taxon>Heterobranchia</taxon>
        <taxon>Euthyneura</taxon>
        <taxon>Panpulmonata</taxon>
        <taxon>Sacoglossa</taxon>
        <taxon>Placobranchoidea</taxon>
        <taxon>Plakobranchidae</taxon>
        <taxon>Elysia</taxon>
    </lineage>
</organism>
<comment type="caution">
    <text evidence="2">The sequence shown here is derived from an EMBL/GenBank/DDBJ whole genome shotgun (WGS) entry which is preliminary data.</text>
</comment>